<feature type="domain" description="Ubiquitin-like" evidence="2">
    <location>
        <begin position="1"/>
        <end position="61"/>
    </location>
</feature>
<dbReference type="PROSITE" id="PS50053">
    <property type="entry name" value="UBIQUITIN_2"/>
    <property type="match status" value="1"/>
</dbReference>
<feature type="region of interest" description="Disordered" evidence="1">
    <location>
        <begin position="172"/>
        <end position="224"/>
    </location>
</feature>
<dbReference type="InterPro" id="IPR000626">
    <property type="entry name" value="Ubiquitin-like_dom"/>
</dbReference>
<evidence type="ECO:0000256" key="1">
    <source>
        <dbReference type="SAM" id="MobiDB-lite"/>
    </source>
</evidence>
<reference evidence="3" key="1">
    <citation type="submission" date="2021-03" db="EMBL/GenBank/DDBJ databases">
        <authorList>
            <person name="Tagirdzhanova G."/>
        </authorList>
    </citation>
    <scope>NUCLEOTIDE SEQUENCE</scope>
</reference>
<evidence type="ECO:0000259" key="2">
    <source>
        <dbReference type="PROSITE" id="PS50053"/>
    </source>
</evidence>
<proteinExistence type="predicted"/>
<accession>A0A8H3IN78</accession>
<comment type="caution">
    <text evidence="3">The sequence shown here is derived from an EMBL/GenBank/DDBJ whole genome shotgun (WGS) entry which is preliminary data.</text>
</comment>
<dbReference type="SUPFAM" id="SSF54236">
    <property type="entry name" value="Ubiquitin-like"/>
    <property type="match status" value="2"/>
</dbReference>
<dbReference type="OrthoDB" id="428577at2759"/>
<dbReference type="Pfam" id="PF00240">
    <property type="entry name" value="ubiquitin"/>
    <property type="match status" value="1"/>
</dbReference>
<keyword evidence="4" id="KW-1185">Reference proteome</keyword>
<dbReference type="InterPro" id="IPR029071">
    <property type="entry name" value="Ubiquitin-like_domsf"/>
</dbReference>
<evidence type="ECO:0000313" key="3">
    <source>
        <dbReference type="EMBL" id="CAF9925268.1"/>
    </source>
</evidence>
<dbReference type="Gene3D" id="3.10.20.90">
    <property type="entry name" value="Phosphatidylinositol 3-kinase Catalytic Subunit, Chain A, domain 1"/>
    <property type="match status" value="1"/>
</dbReference>
<name>A0A8H3IN78_9LECA</name>
<sequence>MAFEASPSDTVASVKARVEAADDGLRHYQQKLLWSGKQLQSLDATLGSYGMRDDGVYKVYLYRTFPPPDWIPFMLEVRTRSSSFKIEVRPKDTMVALKAAISRAKEWTVSDMVLVFADTETVKGASLDESSFLLVCAKVGTELWEELGGRTDVLSWAEGGKEVLEAAVGKVKERTGGVGEGEGEGEGEGGRSDDTLRMTPTEDDRVGGESEDGKETESEESEEE</sequence>
<protein>
    <recommendedName>
        <fullName evidence="2">Ubiquitin-like domain-containing protein</fullName>
    </recommendedName>
</protein>
<dbReference type="AlphaFoldDB" id="A0A8H3IN78"/>
<organism evidence="3 4">
    <name type="scientific">Imshaugia aleurites</name>
    <dbReference type="NCBI Taxonomy" id="172621"/>
    <lineage>
        <taxon>Eukaryota</taxon>
        <taxon>Fungi</taxon>
        <taxon>Dikarya</taxon>
        <taxon>Ascomycota</taxon>
        <taxon>Pezizomycotina</taxon>
        <taxon>Lecanoromycetes</taxon>
        <taxon>OSLEUM clade</taxon>
        <taxon>Lecanoromycetidae</taxon>
        <taxon>Lecanorales</taxon>
        <taxon>Lecanorineae</taxon>
        <taxon>Parmeliaceae</taxon>
        <taxon>Imshaugia</taxon>
    </lineage>
</organism>
<evidence type="ECO:0000313" key="4">
    <source>
        <dbReference type="Proteomes" id="UP000664534"/>
    </source>
</evidence>
<gene>
    <name evidence="3" type="ORF">IMSHALPRED_006429</name>
</gene>
<dbReference type="Proteomes" id="UP000664534">
    <property type="component" value="Unassembled WGS sequence"/>
</dbReference>
<feature type="compositionally biased region" description="Basic and acidic residues" evidence="1">
    <location>
        <begin position="188"/>
        <end position="216"/>
    </location>
</feature>
<dbReference type="EMBL" id="CAJPDT010000039">
    <property type="protein sequence ID" value="CAF9925268.1"/>
    <property type="molecule type" value="Genomic_DNA"/>
</dbReference>